<keyword evidence="2" id="KW-1185">Reference proteome</keyword>
<protein>
    <submittedName>
        <fullName evidence="1">Uncharacterized protein</fullName>
    </submittedName>
</protein>
<proteinExistence type="predicted"/>
<dbReference type="Proteomes" id="UP000646738">
    <property type="component" value="Unassembled WGS sequence"/>
</dbReference>
<evidence type="ECO:0000313" key="2">
    <source>
        <dbReference type="Proteomes" id="UP000646738"/>
    </source>
</evidence>
<reference evidence="2" key="1">
    <citation type="submission" date="2023-07" db="EMBL/GenBank/DDBJ databases">
        <title>Whole genome shotgun sequence of Streptomyces achromogenes subsp. rubradiris NBRC 14000.</title>
        <authorList>
            <person name="Komaki H."/>
            <person name="Tamura T."/>
        </authorList>
    </citation>
    <scope>NUCLEOTIDE SEQUENCE [LARGE SCALE GENOMIC DNA]</scope>
    <source>
        <strain evidence="2">NBRC 14000</strain>
    </source>
</reference>
<organism evidence="1 2">
    <name type="scientific">Streptomyces rubradiris</name>
    <name type="common">Streptomyces achromogenes subsp. rubradiris</name>
    <dbReference type="NCBI Taxonomy" id="285531"/>
    <lineage>
        <taxon>Bacteria</taxon>
        <taxon>Bacillati</taxon>
        <taxon>Actinomycetota</taxon>
        <taxon>Actinomycetes</taxon>
        <taxon>Kitasatosporales</taxon>
        <taxon>Streptomycetaceae</taxon>
        <taxon>Streptomyces</taxon>
    </lineage>
</organism>
<sequence>MTSLSVHLTVSIRLANRAVQVPLREPDFIVLVKRRHTLAADETTGYGPRTGWEGRPGHVQAVVLHPESGQLTCGVAP</sequence>
<gene>
    <name evidence="1" type="ORF">Srubr_27820</name>
</gene>
<dbReference type="EMBL" id="BNEA01000015">
    <property type="protein sequence ID" value="GHI52936.1"/>
    <property type="molecule type" value="Genomic_DNA"/>
</dbReference>
<comment type="caution">
    <text evidence="1">The sequence shown here is derived from an EMBL/GenBank/DDBJ whole genome shotgun (WGS) entry which is preliminary data.</text>
</comment>
<evidence type="ECO:0000313" key="1">
    <source>
        <dbReference type="EMBL" id="GHI52936.1"/>
    </source>
</evidence>
<name>A0ABQ3RAQ6_STRRR</name>
<accession>A0ABQ3RAQ6</accession>